<evidence type="ECO:0000256" key="7">
    <source>
        <dbReference type="RuleBase" id="RU003827"/>
    </source>
</evidence>
<dbReference type="InterPro" id="IPR009038">
    <property type="entry name" value="GOLD_dom"/>
</dbReference>
<dbReference type="Pfam" id="PF01105">
    <property type="entry name" value="EMP24_GP25L"/>
    <property type="match status" value="1"/>
</dbReference>
<feature type="domain" description="GOLD" evidence="9">
    <location>
        <begin position="1"/>
        <end position="59"/>
    </location>
</feature>
<dbReference type="InParanoid" id="D8M2N3"/>
<dbReference type="RefSeq" id="XP_012896370.1">
    <property type="nucleotide sequence ID" value="XM_013040916.1"/>
</dbReference>
<dbReference type="OrthoDB" id="759142at2759"/>
<evidence type="ECO:0000256" key="8">
    <source>
        <dbReference type="SAM" id="Phobius"/>
    </source>
</evidence>
<evidence type="ECO:0000259" key="9">
    <source>
        <dbReference type="PROSITE" id="PS50866"/>
    </source>
</evidence>
<dbReference type="PANTHER" id="PTHR22811">
    <property type="entry name" value="TRANSMEMBRANE EMP24 DOMAIN-CONTAINING PROTEIN"/>
    <property type="match status" value="1"/>
</dbReference>
<proteinExistence type="inferred from homology"/>
<evidence type="ECO:0000256" key="4">
    <source>
        <dbReference type="ARBA" id="ARBA00022729"/>
    </source>
</evidence>
<dbReference type="Proteomes" id="UP000008312">
    <property type="component" value="Unassembled WGS sequence"/>
</dbReference>
<keyword evidence="5 8" id="KW-1133">Transmembrane helix</keyword>
<dbReference type="EMBL" id="FN668649">
    <property type="protein sequence ID" value="CBK22322.2"/>
    <property type="molecule type" value="Genomic_DNA"/>
</dbReference>
<dbReference type="SMART" id="SM01190">
    <property type="entry name" value="EMP24_GP25L"/>
    <property type="match status" value="1"/>
</dbReference>
<accession>D8M2N3</accession>
<dbReference type="AlphaFoldDB" id="D8M2N3"/>
<reference evidence="10" key="1">
    <citation type="submission" date="2010-02" db="EMBL/GenBank/DDBJ databases">
        <title>Sequencing and annotation of the Blastocystis hominis genome.</title>
        <authorList>
            <person name="Wincker P."/>
        </authorList>
    </citation>
    <scope>NUCLEOTIDE SEQUENCE</scope>
    <source>
        <strain evidence="10">Singapore isolate B</strain>
    </source>
</reference>
<dbReference type="GO" id="GO:0016020">
    <property type="term" value="C:membrane"/>
    <property type="evidence" value="ECO:0007669"/>
    <property type="project" value="UniProtKB-SubCell"/>
</dbReference>
<evidence type="ECO:0000256" key="2">
    <source>
        <dbReference type="ARBA" id="ARBA00007104"/>
    </source>
</evidence>
<dbReference type="PROSITE" id="PS50866">
    <property type="entry name" value="GOLD"/>
    <property type="match status" value="1"/>
</dbReference>
<protein>
    <recommendedName>
        <fullName evidence="9">GOLD domain-containing protein</fullName>
    </recommendedName>
</protein>
<sequence length="152" mass="17792">MYVVTPLGARFMETNAKDSGKLVFTPYESGMYKICVELSRKLPDEFWEYGNPLRFYFTVEHGIQQVNTTKLAKVEDINEVDKTINSLVTVLKEMTQELKYQNAKEKEMRDEDDSDNRMIFVWSMLEALVMVVVAIVQVRSIRSYLKQKMIIM</sequence>
<keyword evidence="4" id="KW-0732">Signal</keyword>
<evidence type="ECO:0000256" key="3">
    <source>
        <dbReference type="ARBA" id="ARBA00022692"/>
    </source>
</evidence>
<keyword evidence="11" id="KW-1185">Reference proteome</keyword>
<comment type="subcellular location">
    <subcellularLocation>
        <location evidence="1 7">Membrane</location>
        <topology evidence="1 7">Single-pass type I membrane protein</topology>
    </subcellularLocation>
</comment>
<evidence type="ECO:0000256" key="5">
    <source>
        <dbReference type="ARBA" id="ARBA00022989"/>
    </source>
</evidence>
<gene>
    <name evidence="10" type="ORF">GSBLH_T00007070001</name>
</gene>
<evidence type="ECO:0000256" key="6">
    <source>
        <dbReference type="ARBA" id="ARBA00023136"/>
    </source>
</evidence>
<comment type="similarity">
    <text evidence="2 7">Belongs to the EMP24/GP25L family.</text>
</comment>
<dbReference type="InterPro" id="IPR015720">
    <property type="entry name" value="Emp24-like"/>
</dbReference>
<evidence type="ECO:0000313" key="11">
    <source>
        <dbReference type="Proteomes" id="UP000008312"/>
    </source>
</evidence>
<dbReference type="GeneID" id="24923194"/>
<name>D8M2N3_BLAHO</name>
<feature type="transmembrane region" description="Helical" evidence="8">
    <location>
        <begin position="119"/>
        <end position="138"/>
    </location>
</feature>
<evidence type="ECO:0000313" key="10">
    <source>
        <dbReference type="EMBL" id="CBK22322.2"/>
    </source>
</evidence>
<keyword evidence="3 7" id="KW-0812">Transmembrane</keyword>
<organism evidence="10">
    <name type="scientific">Blastocystis hominis</name>
    <dbReference type="NCBI Taxonomy" id="12968"/>
    <lineage>
        <taxon>Eukaryota</taxon>
        <taxon>Sar</taxon>
        <taxon>Stramenopiles</taxon>
        <taxon>Bigyra</taxon>
        <taxon>Opalozoa</taxon>
        <taxon>Opalinata</taxon>
        <taxon>Blastocystidae</taxon>
        <taxon>Blastocystis</taxon>
    </lineage>
</organism>
<keyword evidence="6 8" id="KW-0472">Membrane</keyword>
<evidence type="ECO:0000256" key="1">
    <source>
        <dbReference type="ARBA" id="ARBA00004479"/>
    </source>
</evidence>